<dbReference type="InterPro" id="IPR052360">
    <property type="entry name" value="Transcr_Regulatory_Proteins"/>
</dbReference>
<dbReference type="InterPro" id="IPR021858">
    <property type="entry name" value="Fun_TF"/>
</dbReference>
<dbReference type="InterPro" id="IPR001138">
    <property type="entry name" value="Zn2Cys6_DnaBD"/>
</dbReference>
<name>A0A0D2E1A9_9EURO</name>
<proteinExistence type="predicted"/>
<dbReference type="Proteomes" id="UP000054266">
    <property type="component" value="Unassembled WGS sequence"/>
</dbReference>
<keyword evidence="2" id="KW-0862">Zinc</keyword>
<dbReference type="Gene3D" id="4.10.240.10">
    <property type="entry name" value="Zn(2)-C6 fungal-type DNA-binding domain"/>
    <property type="match status" value="1"/>
</dbReference>
<keyword evidence="10" id="KW-1185">Reference proteome</keyword>
<dbReference type="InterPro" id="IPR036864">
    <property type="entry name" value="Zn2-C6_fun-type_DNA-bd_sf"/>
</dbReference>
<sequence length="614" mass="68108">MAFHRQAHSKVRTGCRTCKSRRVKCDETRPACLRCMKAKYICEGYSISLTGVEGSASETRTQPHQDQPQHWSQLQHSHVVHHHHHPRPRDIRPADSSCFYRTLQTLADLSEPDSQAYDFCRRHTVHDMGTHHLARFWTRTVMAASHGEPAVLHALLALSGAHRHYMARLGGSASASTGAAATGLAMPAYAHYGKALRHLRDRIPGPSTGESESGRAGEVQVVLMVCLILLTFDIIEGRYNEALVHLNHGREILMGVGKTTRDSIVAAATLPAGGDDASAAVHLYLPEKVHSTMDELSYSFALMDLQSIHFGSTRLQFKLVDTPRNSDHTQSSVMPEQFGTFDDAWRSMLLLLNETYRFAAAARALPNPGDSEEFVIWQGRLLARLKQWKEIFDDSPLRKAPSQGASGATASEYDPSAALRLNHSYLTVMVGIALSFGDEMASDRFLPQFSAMVSLCEDLIIRLPTISLDASLIPALYTTACVCRHPGVRRRALQVVSRAGREGHWDGRQIAIVAGQKMMLEEEMAGFSYEAMSPPPEKPELLAEIIPRTARWSEMCADFVGDDYAVLQLVFRRKRVVKGQSGPGLAPLPEGHDNEYETRKKLVRLGQTRLSDDS</sequence>
<dbReference type="Pfam" id="PF00172">
    <property type="entry name" value="Zn_clus"/>
    <property type="match status" value="1"/>
</dbReference>
<evidence type="ECO:0000256" key="7">
    <source>
        <dbReference type="SAM" id="MobiDB-lite"/>
    </source>
</evidence>
<dbReference type="EMBL" id="KN846958">
    <property type="protein sequence ID" value="KIW68112.1"/>
    <property type="molecule type" value="Genomic_DNA"/>
</dbReference>
<reference evidence="9 10" key="1">
    <citation type="submission" date="2015-01" db="EMBL/GenBank/DDBJ databases">
        <title>The Genome Sequence of Capronia semiimmersa CBS27337.</title>
        <authorList>
            <consortium name="The Broad Institute Genomics Platform"/>
            <person name="Cuomo C."/>
            <person name="de Hoog S."/>
            <person name="Gorbushina A."/>
            <person name="Stielow B."/>
            <person name="Teixiera M."/>
            <person name="Abouelleil A."/>
            <person name="Chapman S.B."/>
            <person name="Priest M."/>
            <person name="Young S.K."/>
            <person name="Wortman J."/>
            <person name="Nusbaum C."/>
            <person name="Birren B."/>
        </authorList>
    </citation>
    <scope>NUCLEOTIDE SEQUENCE [LARGE SCALE GENOMIC DNA]</scope>
    <source>
        <strain evidence="9 10">CBS 27337</strain>
    </source>
</reference>
<dbReference type="HOGENOM" id="CLU_011409_8_0_1"/>
<dbReference type="GO" id="GO:0008270">
    <property type="term" value="F:zinc ion binding"/>
    <property type="evidence" value="ECO:0007669"/>
    <property type="project" value="InterPro"/>
</dbReference>
<dbReference type="SUPFAM" id="SSF57701">
    <property type="entry name" value="Zn2/Cys6 DNA-binding domain"/>
    <property type="match status" value="1"/>
</dbReference>
<dbReference type="PANTHER" id="PTHR36206:SF12">
    <property type="entry name" value="ASPERCRYPTIN BIOSYNTHESIS CLUSTER-SPECIFIC TRANSCRIPTION REGULATOR ATNN-RELATED"/>
    <property type="match status" value="1"/>
</dbReference>
<feature type="region of interest" description="Disordered" evidence="7">
    <location>
        <begin position="54"/>
        <end position="91"/>
    </location>
</feature>
<dbReference type="PANTHER" id="PTHR36206">
    <property type="entry name" value="ASPERCRYPTIN BIOSYNTHESIS CLUSTER-SPECIFIC TRANSCRIPTION REGULATOR ATNN-RELATED"/>
    <property type="match status" value="1"/>
</dbReference>
<evidence type="ECO:0000259" key="8">
    <source>
        <dbReference type="PROSITE" id="PS50048"/>
    </source>
</evidence>
<evidence type="ECO:0000256" key="1">
    <source>
        <dbReference type="ARBA" id="ARBA00022723"/>
    </source>
</evidence>
<keyword evidence="4" id="KW-0238">DNA-binding</keyword>
<evidence type="ECO:0000256" key="2">
    <source>
        <dbReference type="ARBA" id="ARBA00022833"/>
    </source>
</evidence>
<accession>A0A0D2E1A9</accession>
<protein>
    <recommendedName>
        <fullName evidence="8">Zn(2)-C6 fungal-type domain-containing protein</fullName>
    </recommendedName>
</protein>
<gene>
    <name evidence="9" type="ORF">PV04_04079</name>
</gene>
<evidence type="ECO:0000313" key="10">
    <source>
        <dbReference type="Proteomes" id="UP000054266"/>
    </source>
</evidence>
<evidence type="ECO:0000256" key="3">
    <source>
        <dbReference type="ARBA" id="ARBA00023015"/>
    </source>
</evidence>
<organism evidence="9 10">
    <name type="scientific">Phialophora macrospora</name>
    <dbReference type="NCBI Taxonomy" id="1851006"/>
    <lineage>
        <taxon>Eukaryota</taxon>
        <taxon>Fungi</taxon>
        <taxon>Dikarya</taxon>
        <taxon>Ascomycota</taxon>
        <taxon>Pezizomycotina</taxon>
        <taxon>Eurotiomycetes</taxon>
        <taxon>Chaetothyriomycetidae</taxon>
        <taxon>Chaetothyriales</taxon>
        <taxon>Herpotrichiellaceae</taxon>
        <taxon>Phialophora</taxon>
    </lineage>
</organism>
<feature type="domain" description="Zn(2)-C6 fungal-type" evidence="8">
    <location>
        <begin position="14"/>
        <end position="42"/>
    </location>
</feature>
<feature type="region of interest" description="Disordered" evidence="7">
    <location>
        <begin position="579"/>
        <end position="598"/>
    </location>
</feature>
<evidence type="ECO:0000256" key="4">
    <source>
        <dbReference type="ARBA" id="ARBA00023125"/>
    </source>
</evidence>
<dbReference type="SMART" id="SM00066">
    <property type="entry name" value="GAL4"/>
    <property type="match status" value="1"/>
</dbReference>
<dbReference type="STRING" id="5601.A0A0D2E1A9"/>
<keyword evidence="3" id="KW-0805">Transcription regulation</keyword>
<evidence type="ECO:0000313" key="9">
    <source>
        <dbReference type="EMBL" id="KIW68112.1"/>
    </source>
</evidence>
<keyword evidence="5" id="KW-0804">Transcription</keyword>
<feature type="compositionally biased region" description="Polar residues" evidence="7">
    <location>
        <begin position="56"/>
        <end position="68"/>
    </location>
</feature>
<dbReference type="Pfam" id="PF11951">
    <property type="entry name" value="Fungal_trans_2"/>
    <property type="match status" value="1"/>
</dbReference>
<evidence type="ECO:0000256" key="5">
    <source>
        <dbReference type="ARBA" id="ARBA00023163"/>
    </source>
</evidence>
<dbReference type="AlphaFoldDB" id="A0A0D2E1A9"/>
<dbReference type="PROSITE" id="PS00463">
    <property type="entry name" value="ZN2_CY6_FUNGAL_1"/>
    <property type="match status" value="1"/>
</dbReference>
<dbReference type="GO" id="GO:0003677">
    <property type="term" value="F:DNA binding"/>
    <property type="evidence" value="ECO:0007669"/>
    <property type="project" value="UniProtKB-KW"/>
</dbReference>
<dbReference type="CDD" id="cd00067">
    <property type="entry name" value="GAL4"/>
    <property type="match status" value="1"/>
</dbReference>
<keyword evidence="1" id="KW-0479">Metal-binding</keyword>
<dbReference type="GO" id="GO:0000981">
    <property type="term" value="F:DNA-binding transcription factor activity, RNA polymerase II-specific"/>
    <property type="evidence" value="ECO:0007669"/>
    <property type="project" value="InterPro"/>
</dbReference>
<dbReference type="PROSITE" id="PS50048">
    <property type="entry name" value="ZN2_CY6_FUNGAL_2"/>
    <property type="match status" value="1"/>
</dbReference>
<feature type="compositionally biased region" description="Basic residues" evidence="7">
    <location>
        <begin position="78"/>
        <end position="87"/>
    </location>
</feature>
<evidence type="ECO:0000256" key="6">
    <source>
        <dbReference type="ARBA" id="ARBA00023242"/>
    </source>
</evidence>
<keyword evidence="6" id="KW-0539">Nucleus</keyword>